<dbReference type="EMBL" id="BMMD01000004">
    <property type="protein sequence ID" value="GGJ74997.1"/>
    <property type="molecule type" value="Genomic_DNA"/>
</dbReference>
<gene>
    <name evidence="2" type="ORF">GCM10011372_11300</name>
</gene>
<organism evidence="2 3">
    <name type="scientific">Agromyces bauzanensis</name>
    <dbReference type="NCBI Taxonomy" id="1308924"/>
    <lineage>
        <taxon>Bacteria</taxon>
        <taxon>Bacillati</taxon>
        <taxon>Actinomycetota</taxon>
        <taxon>Actinomycetes</taxon>
        <taxon>Micrococcales</taxon>
        <taxon>Microbacteriaceae</taxon>
        <taxon>Agromyces</taxon>
    </lineage>
</organism>
<dbReference type="Proteomes" id="UP000636956">
    <property type="component" value="Unassembled WGS sequence"/>
</dbReference>
<feature type="transmembrane region" description="Helical" evidence="1">
    <location>
        <begin position="57"/>
        <end position="79"/>
    </location>
</feature>
<name>A0A917PFH6_9MICO</name>
<keyword evidence="3" id="KW-1185">Reference proteome</keyword>
<dbReference type="InterPro" id="IPR025327">
    <property type="entry name" value="DUF4233"/>
</dbReference>
<proteinExistence type="predicted"/>
<sequence>MSDTTPSPVAPAPAPRSLRRTLGSIVLGFEVIVVFLAALVIWGLAPTEDSTLDLPPWVALAAGGALIVGLVVTIGLLRFSWGYVVGWVLQVLIIAAGVLNPAMFFVGALFGGMWWYGMVAGARIDRDRTANAGPGKEQE</sequence>
<dbReference type="RefSeq" id="WP_229662133.1">
    <property type="nucleotide sequence ID" value="NZ_BAABFW010000002.1"/>
</dbReference>
<keyword evidence="1" id="KW-0472">Membrane</keyword>
<dbReference type="Pfam" id="PF14017">
    <property type="entry name" value="DUF4233"/>
    <property type="match status" value="1"/>
</dbReference>
<keyword evidence="1" id="KW-1133">Transmembrane helix</keyword>
<dbReference type="AlphaFoldDB" id="A0A917PFH6"/>
<comment type="caution">
    <text evidence="2">The sequence shown here is derived from an EMBL/GenBank/DDBJ whole genome shotgun (WGS) entry which is preliminary data.</text>
</comment>
<accession>A0A917PFH6</accession>
<evidence type="ECO:0008006" key="4">
    <source>
        <dbReference type="Google" id="ProtNLM"/>
    </source>
</evidence>
<protein>
    <recommendedName>
        <fullName evidence="4">DUF4233 domain-containing protein</fullName>
    </recommendedName>
</protein>
<reference evidence="2" key="1">
    <citation type="journal article" date="2014" name="Int. J. Syst. Evol. Microbiol.">
        <title>Complete genome sequence of Corynebacterium casei LMG S-19264T (=DSM 44701T), isolated from a smear-ripened cheese.</title>
        <authorList>
            <consortium name="US DOE Joint Genome Institute (JGI-PGF)"/>
            <person name="Walter F."/>
            <person name="Albersmeier A."/>
            <person name="Kalinowski J."/>
            <person name="Ruckert C."/>
        </authorList>
    </citation>
    <scope>NUCLEOTIDE SEQUENCE</scope>
    <source>
        <strain evidence="2">CGMCC 1.8984</strain>
    </source>
</reference>
<keyword evidence="1" id="KW-0812">Transmembrane</keyword>
<evidence type="ECO:0000256" key="1">
    <source>
        <dbReference type="SAM" id="Phobius"/>
    </source>
</evidence>
<feature type="transmembrane region" description="Helical" evidence="1">
    <location>
        <begin position="25"/>
        <end position="45"/>
    </location>
</feature>
<evidence type="ECO:0000313" key="2">
    <source>
        <dbReference type="EMBL" id="GGJ74997.1"/>
    </source>
</evidence>
<feature type="transmembrane region" description="Helical" evidence="1">
    <location>
        <begin position="91"/>
        <end position="116"/>
    </location>
</feature>
<evidence type="ECO:0000313" key="3">
    <source>
        <dbReference type="Proteomes" id="UP000636956"/>
    </source>
</evidence>
<reference evidence="2" key="2">
    <citation type="submission" date="2020-09" db="EMBL/GenBank/DDBJ databases">
        <authorList>
            <person name="Sun Q."/>
            <person name="Zhou Y."/>
        </authorList>
    </citation>
    <scope>NUCLEOTIDE SEQUENCE</scope>
    <source>
        <strain evidence="2">CGMCC 1.8984</strain>
    </source>
</reference>